<comment type="subcellular location">
    <subcellularLocation>
        <location evidence="1">Nucleus</location>
    </subcellularLocation>
</comment>
<dbReference type="InterPro" id="IPR001748">
    <property type="entry name" value="BUD31"/>
</dbReference>
<gene>
    <name evidence="5" type="ORF">PICST_40262</name>
</gene>
<organism evidence="5 6">
    <name type="scientific">Scheffersomyces stipitis (strain ATCC 58785 / CBS 6054 / NBRC 10063 / NRRL Y-11545)</name>
    <name type="common">Yeast</name>
    <name type="synonym">Pichia stipitis</name>
    <dbReference type="NCBI Taxonomy" id="322104"/>
    <lineage>
        <taxon>Eukaryota</taxon>
        <taxon>Fungi</taxon>
        <taxon>Dikarya</taxon>
        <taxon>Ascomycota</taxon>
        <taxon>Saccharomycotina</taxon>
        <taxon>Pichiomycetes</taxon>
        <taxon>Debaryomycetaceae</taxon>
        <taxon>Scheffersomyces</taxon>
    </lineage>
</organism>
<evidence type="ECO:0000256" key="2">
    <source>
        <dbReference type="ARBA" id="ARBA00005287"/>
    </source>
</evidence>
<dbReference type="RefSeq" id="XP_001387098.2">
    <property type="nucleotide sequence ID" value="XM_001387061.1"/>
</dbReference>
<evidence type="ECO:0000313" key="5">
    <source>
        <dbReference type="EMBL" id="EAZ63075.2"/>
    </source>
</evidence>
<dbReference type="HOGENOM" id="CLU_087132_1_1_1"/>
<dbReference type="KEGG" id="pic:PICST_40262"/>
<dbReference type="GO" id="GO:0005686">
    <property type="term" value="C:U2 snRNP"/>
    <property type="evidence" value="ECO:0007669"/>
    <property type="project" value="EnsemblFungi"/>
</dbReference>
<dbReference type="GO" id="GO:0000398">
    <property type="term" value="P:mRNA splicing, via spliceosome"/>
    <property type="evidence" value="ECO:0007669"/>
    <property type="project" value="EnsemblFungi"/>
</dbReference>
<dbReference type="Pfam" id="PF01125">
    <property type="entry name" value="BUD31"/>
    <property type="match status" value="1"/>
</dbReference>
<evidence type="ECO:0000256" key="4">
    <source>
        <dbReference type="SAM" id="MobiDB-lite"/>
    </source>
</evidence>
<dbReference type="OrthoDB" id="277109at2759"/>
<evidence type="ECO:0000256" key="1">
    <source>
        <dbReference type="ARBA" id="ARBA00004123"/>
    </source>
</evidence>
<dbReference type="FunCoup" id="A3GHM1">
    <property type="interactions" value="924"/>
</dbReference>
<dbReference type="GO" id="GO:0005681">
    <property type="term" value="C:spliceosomal complex"/>
    <property type="evidence" value="ECO:0007669"/>
    <property type="project" value="TreeGrafter"/>
</dbReference>
<comment type="caution">
    <text evidence="5">The sequence shown here is derived from an EMBL/GenBank/DDBJ whole genome shotgun (WGS) entry which is preliminary data.</text>
</comment>
<dbReference type="AlphaFoldDB" id="A3GHM1"/>
<dbReference type="eggNOG" id="KOG3404">
    <property type="taxonomic scope" value="Eukaryota"/>
</dbReference>
<reference evidence="5 6" key="1">
    <citation type="journal article" date="2007" name="Nat. Biotechnol.">
        <title>Genome sequence of the lignocellulose-bioconverting and xylose-fermenting yeast Pichia stipitis.</title>
        <authorList>
            <person name="Jeffries T.W."/>
            <person name="Grigoriev I.V."/>
            <person name="Grimwood J."/>
            <person name="Laplaza J.M."/>
            <person name="Aerts A."/>
            <person name="Salamov A."/>
            <person name="Schmutz J."/>
            <person name="Lindquist E."/>
            <person name="Dehal P."/>
            <person name="Shapiro H."/>
            <person name="Jin Y.S."/>
            <person name="Passoth V."/>
            <person name="Richardson P.M."/>
        </authorList>
    </citation>
    <scope>NUCLEOTIDE SEQUENCE [LARGE SCALE GENOMIC DNA]</scope>
    <source>
        <strain evidence="6">ATCC 58785 / CBS 6054 / NBRC 10063 / NRRL Y-11545</strain>
    </source>
</reference>
<dbReference type="GeneID" id="4851770"/>
<dbReference type="GO" id="GO:0000974">
    <property type="term" value="C:Prp19 complex"/>
    <property type="evidence" value="ECO:0007669"/>
    <property type="project" value="EnsemblFungi"/>
</dbReference>
<proteinExistence type="inferred from homology"/>
<dbReference type="InParanoid" id="A3GHM1"/>
<dbReference type="OMA" id="FGTSCIC"/>
<name>A3GHM1_PICST</name>
<dbReference type="PANTHER" id="PTHR19411:SF0">
    <property type="entry name" value="PROTEIN BUD31 HOMOLOG"/>
    <property type="match status" value="1"/>
</dbReference>
<dbReference type="Proteomes" id="UP000002258">
    <property type="component" value="Chromosome 1"/>
</dbReference>
<evidence type="ECO:0000256" key="3">
    <source>
        <dbReference type="ARBA" id="ARBA00023242"/>
    </source>
</evidence>
<comment type="similarity">
    <text evidence="2">Belongs to the BUD31 (G10) family.</text>
</comment>
<dbReference type="EMBL" id="AAVQ01000002">
    <property type="protein sequence ID" value="EAZ63075.2"/>
    <property type="molecule type" value="Genomic_DNA"/>
</dbReference>
<evidence type="ECO:0008006" key="7">
    <source>
        <dbReference type="Google" id="ProtNLM"/>
    </source>
</evidence>
<evidence type="ECO:0000313" key="6">
    <source>
        <dbReference type="Proteomes" id="UP000002258"/>
    </source>
</evidence>
<protein>
    <recommendedName>
        <fullName evidence="7">G10 protein</fullName>
    </recommendedName>
</protein>
<feature type="region of interest" description="Disordered" evidence="4">
    <location>
        <begin position="1"/>
        <end position="21"/>
    </location>
</feature>
<dbReference type="STRING" id="322104.A3GHM1"/>
<keyword evidence="3" id="KW-0539">Nucleus</keyword>
<sequence>MAKLAKKIKKSDPAPDGYSKIEPTLKKLQARMKEAQTSSGVSDKTKSKTQSLWIIYQLNHQISRYVYDMYYKKKLISRELYDWLLLQSYVNSELIAKWKKQGYEKLCCVHCILVSDKNHKNPCICRVPKAKLLENNESEDKIKNLQCVTCGCRGCASTD</sequence>
<dbReference type="PANTHER" id="PTHR19411">
    <property type="entry name" value="PROTEIN BUD31-RELATED"/>
    <property type="match status" value="1"/>
</dbReference>
<accession>A3GHM1</accession>
<dbReference type="PRINTS" id="PR00322">
    <property type="entry name" value="G10"/>
</dbReference>
<keyword evidence="6" id="KW-1185">Reference proteome</keyword>